<dbReference type="InterPro" id="IPR036388">
    <property type="entry name" value="WH-like_DNA-bd_sf"/>
</dbReference>
<evidence type="ECO:0000313" key="8">
    <source>
        <dbReference type="Proteomes" id="UP000070520"/>
    </source>
</evidence>
<dbReference type="GO" id="GO:0005737">
    <property type="term" value="C:cytoplasm"/>
    <property type="evidence" value="ECO:0007669"/>
    <property type="project" value="InterPro"/>
</dbReference>
<dbReference type="GO" id="GO:0005524">
    <property type="term" value="F:ATP binding"/>
    <property type="evidence" value="ECO:0007669"/>
    <property type="project" value="UniProtKB-KW"/>
</dbReference>
<dbReference type="Gene3D" id="1.10.10.10">
    <property type="entry name" value="Winged helix-like DNA-binding domain superfamily/Winged helix DNA-binding domain"/>
    <property type="match status" value="1"/>
</dbReference>
<dbReference type="AlphaFoldDB" id="A0A133V153"/>
<proteinExistence type="predicted"/>
<sequence length="142" mass="15776">MSEHEPIGRKRLARKLRVGEGSMRTILNRLKDDKLVASTPQGHILTKKGKQEFKRKPRKFLTLDAGDLTVGEVDVATIVRKASEKVELGIRQRDEAIKAGADGATVLVFSDGRFKIPGTQIDLEPKIENRLSKAFQPTDSDV</sequence>
<dbReference type="InterPro" id="IPR004115">
    <property type="entry name" value="GAD-like_sf"/>
</dbReference>
<dbReference type="InterPro" id="IPR036390">
    <property type="entry name" value="WH_DNA-bd_sf"/>
</dbReference>
<dbReference type="Pfam" id="PF14544">
    <property type="entry name" value="DUF4443"/>
    <property type="match status" value="1"/>
</dbReference>
<comment type="caution">
    <text evidence="7">The sequence shown here is derived from an EMBL/GenBank/DDBJ whole genome shotgun (WGS) entry which is preliminary data.</text>
</comment>
<feature type="domain" description="DUF4443" evidence="5">
    <location>
        <begin position="70"/>
        <end position="142"/>
    </location>
</feature>
<dbReference type="EMBL" id="LHXW01000011">
    <property type="protein sequence ID" value="KXB00177.1"/>
    <property type="molecule type" value="Genomic_DNA"/>
</dbReference>
<dbReference type="InterPro" id="IPR054039">
    <property type="entry name" value="PH0730-like_N"/>
</dbReference>
<dbReference type="Pfam" id="PF22167">
    <property type="entry name" value="PH0730-like_N"/>
    <property type="match status" value="1"/>
</dbReference>
<feature type="domain" description="PH0730-like N-terminal" evidence="6">
    <location>
        <begin position="4"/>
        <end position="50"/>
    </location>
</feature>
<reference evidence="7 8" key="1">
    <citation type="journal article" date="2016" name="Sci. Rep.">
        <title>Metabolic traits of an uncultured archaeal lineage -MSBL1- from brine pools of the Red Sea.</title>
        <authorList>
            <person name="Mwirichia R."/>
            <person name="Alam I."/>
            <person name="Rashid M."/>
            <person name="Vinu M."/>
            <person name="Ba-Alawi W."/>
            <person name="Anthony Kamau A."/>
            <person name="Kamanda Ngugi D."/>
            <person name="Goker M."/>
            <person name="Klenk H.P."/>
            <person name="Bajic V."/>
            <person name="Stingl U."/>
        </authorList>
    </citation>
    <scope>NUCLEOTIDE SEQUENCE [LARGE SCALE GENOMIC DNA]</scope>
    <source>
        <strain evidence="7">SCGC-AAA261C02</strain>
    </source>
</reference>
<dbReference type="SUPFAM" id="SSF46785">
    <property type="entry name" value="Winged helix' DNA-binding domain"/>
    <property type="match status" value="1"/>
</dbReference>
<organism evidence="7 8">
    <name type="scientific">candidate division MSBL1 archaeon SCGC-AAA261C02</name>
    <dbReference type="NCBI Taxonomy" id="1698272"/>
    <lineage>
        <taxon>Archaea</taxon>
        <taxon>Methanobacteriati</taxon>
        <taxon>Methanobacteriota</taxon>
        <taxon>candidate division MSBL1</taxon>
    </lineage>
</organism>
<evidence type="ECO:0000259" key="5">
    <source>
        <dbReference type="Pfam" id="PF14544"/>
    </source>
</evidence>
<evidence type="ECO:0000256" key="2">
    <source>
        <dbReference type="ARBA" id="ARBA00022741"/>
    </source>
</evidence>
<evidence type="ECO:0000256" key="3">
    <source>
        <dbReference type="ARBA" id="ARBA00022840"/>
    </source>
</evidence>
<keyword evidence="2" id="KW-0547">Nucleotide-binding</keyword>
<feature type="non-terminal residue" evidence="7">
    <location>
        <position position="142"/>
    </location>
</feature>
<keyword evidence="8" id="KW-1185">Reference proteome</keyword>
<keyword evidence="3" id="KW-0067">ATP-binding</keyword>
<dbReference type="Gene3D" id="3.30.1360.30">
    <property type="entry name" value="GAD-like domain"/>
    <property type="match status" value="1"/>
</dbReference>
<name>A0A133V153_9EURY</name>
<keyword evidence="1" id="KW-0436">Ligase</keyword>
<evidence type="ECO:0000256" key="1">
    <source>
        <dbReference type="ARBA" id="ARBA00022598"/>
    </source>
</evidence>
<dbReference type="GO" id="GO:0006412">
    <property type="term" value="P:translation"/>
    <property type="evidence" value="ECO:0007669"/>
    <property type="project" value="UniProtKB-KW"/>
</dbReference>
<evidence type="ECO:0000259" key="6">
    <source>
        <dbReference type="Pfam" id="PF22167"/>
    </source>
</evidence>
<dbReference type="Proteomes" id="UP000070520">
    <property type="component" value="Unassembled WGS sequence"/>
</dbReference>
<keyword evidence="4" id="KW-0648">Protein biosynthesis</keyword>
<evidence type="ECO:0000313" key="7">
    <source>
        <dbReference type="EMBL" id="KXB00177.1"/>
    </source>
</evidence>
<dbReference type="InterPro" id="IPR029349">
    <property type="entry name" value="DUF4443"/>
</dbReference>
<accession>A0A133V153</accession>
<dbReference type="GO" id="GO:0004812">
    <property type="term" value="F:aminoacyl-tRNA ligase activity"/>
    <property type="evidence" value="ECO:0007669"/>
    <property type="project" value="InterPro"/>
</dbReference>
<evidence type="ECO:0000256" key="4">
    <source>
        <dbReference type="ARBA" id="ARBA00022917"/>
    </source>
</evidence>
<evidence type="ECO:0008006" key="9">
    <source>
        <dbReference type="Google" id="ProtNLM"/>
    </source>
</evidence>
<protein>
    <recommendedName>
        <fullName evidence="9">DUF4443 domain-containing protein</fullName>
    </recommendedName>
</protein>
<dbReference type="SUPFAM" id="SSF55261">
    <property type="entry name" value="GAD domain-like"/>
    <property type="match status" value="1"/>
</dbReference>
<gene>
    <name evidence="7" type="ORF">AKJ42_01545</name>
</gene>